<organism evidence="2 3">
    <name type="scientific">Aporhodopirellula aestuarii</name>
    <dbReference type="NCBI Taxonomy" id="2950107"/>
    <lineage>
        <taxon>Bacteria</taxon>
        <taxon>Pseudomonadati</taxon>
        <taxon>Planctomycetota</taxon>
        <taxon>Planctomycetia</taxon>
        <taxon>Pirellulales</taxon>
        <taxon>Pirellulaceae</taxon>
        <taxon>Aporhodopirellula</taxon>
    </lineage>
</organism>
<keyword evidence="3" id="KW-1185">Reference proteome</keyword>
<keyword evidence="1" id="KW-1133">Transmembrane helix</keyword>
<comment type="caution">
    <text evidence="2">The sequence shown here is derived from an EMBL/GenBank/DDBJ whole genome shotgun (WGS) entry which is preliminary data.</text>
</comment>
<proteinExistence type="predicted"/>
<evidence type="ECO:0000256" key="1">
    <source>
        <dbReference type="SAM" id="Phobius"/>
    </source>
</evidence>
<feature type="transmembrane region" description="Helical" evidence="1">
    <location>
        <begin position="78"/>
        <end position="99"/>
    </location>
</feature>
<name>A0ABT0TWX7_9BACT</name>
<sequence>MNESHAHNRWRIAFRGFVIWLMLIAAEIFHGVFRTIALMPLIGEFRSNQLGVFSGSLIILLIASITIRWIGARRSNELLMIGLLWLVLTVAFEVLFGRFAMGLTWERIASDYNLFKGGLMPLGLLTLFFSPMIAAKVRSSIDRHKVR</sequence>
<gene>
    <name evidence="2" type="ORF">NB063_00515</name>
</gene>
<evidence type="ECO:0000313" key="3">
    <source>
        <dbReference type="Proteomes" id="UP001202961"/>
    </source>
</evidence>
<feature type="transmembrane region" description="Helical" evidence="1">
    <location>
        <begin position="119"/>
        <end position="137"/>
    </location>
</feature>
<keyword evidence="1" id="KW-0812">Transmembrane</keyword>
<feature type="transmembrane region" description="Helical" evidence="1">
    <location>
        <begin position="53"/>
        <end position="71"/>
    </location>
</feature>
<reference evidence="2 3" key="1">
    <citation type="journal article" date="2022" name="Syst. Appl. Microbiol.">
        <title>Rhodopirellula aestuarii sp. nov., a novel member of the genus Rhodopirellula isolated from brackish sediments collected in the Tagus River estuary, Portugal.</title>
        <authorList>
            <person name="Vitorino I.R."/>
            <person name="Klimek D."/>
            <person name="Calusinska M."/>
            <person name="Lobo-da-Cunha A."/>
            <person name="Vasconcelos V."/>
            <person name="Lage O.M."/>
        </authorList>
    </citation>
    <scope>NUCLEOTIDE SEQUENCE [LARGE SCALE GENOMIC DNA]</scope>
    <source>
        <strain evidence="2 3">ICT_H3.1</strain>
    </source>
</reference>
<accession>A0ABT0TWX7</accession>
<dbReference type="RefSeq" id="WP_250926769.1">
    <property type="nucleotide sequence ID" value="NZ_JAMQBK010000002.1"/>
</dbReference>
<dbReference type="EMBL" id="JAMQBK010000002">
    <property type="protein sequence ID" value="MCM2369095.1"/>
    <property type="molecule type" value="Genomic_DNA"/>
</dbReference>
<keyword evidence="1" id="KW-0472">Membrane</keyword>
<evidence type="ECO:0000313" key="2">
    <source>
        <dbReference type="EMBL" id="MCM2369095.1"/>
    </source>
</evidence>
<protein>
    <submittedName>
        <fullName evidence="2">Uncharacterized protein</fullName>
    </submittedName>
</protein>
<dbReference type="Proteomes" id="UP001202961">
    <property type="component" value="Unassembled WGS sequence"/>
</dbReference>
<feature type="transmembrane region" description="Helical" evidence="1">
    <location>
        <begin position="12"/>
        <end position="33"/>
    </location>
</feature>